<evidence type="ECO:0000256" key="2">
    <source>
        <dbReference type="ARBA" id="ARBA00022676"/>
    </source>
</evidence>
<accession>A0A978V246</accession>
<feature type="chain" id="PRO_5036757433" description="Glycosyltransferase N-terminal domain-containing protein" evidence="4">
    <location>
        <begin position="28"/>
        <end position="370"/>
    </location>
</feature>
<evidence type="ECO:0000256" key="1">
    <source>
        <dbReference type="ARBA" id="ARBA00009995"/>
    </source>
</evidence>
<dbReference type="GO" id="GO:0035251">
    <property type="term" value="F:UDP-glucosyltransferase activity"/>
    <property type="evidence" value="ECO:0007669"/>
    <property type="project" value="TreeGrafter"/>
</dbReference>
<proteinExistence type="inferred from homology"/>
<evidence type="ECO:0000313" key="7">
    <source>
        <dbReference type="Proteomes" id="UP000813462"/>
    </source>
</evidence>
<dbReference type="Pfam" id="PF26168">
    <property type="entry name" value="Glyco_transf_N"/>
    <property type="match status" value="1"/>
</dbReference>
<evidence type="ECO:0000259" key="5">
    <source>
        <dbReference type="Pfam" id="PF26168"/>
    </source>
</evidence>
<dbReference type="AlphaFoldDB" id="A0A978V246"/>
<dbReference type="Proteomes" id="UP000813462">
    <property type="component" value="Unassembled WGS sequence"/>
</dbReference>
<reference evidence="6" key="1">
    <citation type="journal article" date="2021" name="Front. Plant Sci.">
        <title>Chromosome-Scale Genome Assembly for Chinese Sour Jujube and Insights Into Its Genome Evolution and Domestication Signature.</title>
        <authorList>
            <person name="Shen L.-Y."/>
            <person name="Luo H."/>
            <person name="Wang X.-L."/>
            <person name="Wang X.-M."/>
            <person name="Qiu X.-J."/>
            <person name="Liu H."/>
            <person name="Zhou S.-S."/>
            <person name="Jia K.-H."/>
            <person name="Nie S."/>
            <person name="Bao Y.-T."/>
            <person name="Zhang R.-G."/>
            <person name="Yun Q.-Z."/>
            <person name="Chai Y.-H."/>
            <person name="Lu J.-Y."/>
            <person name="Li Y."/>
            <person name="Zhao S.-W."/>
            <person name="Mao J.-F."/>
            <person name="Jia S.-G."/>
            <person name="Mao Y.-M."/>
        </authorList>
    </citation>
    <scope>NUCLEOTIDE SEQUENCE</scope>
    <source>
        <strain evidence="6">AT0</strain>
        <tissue evidence="6">Leaf</tissue>
    </source>
</reference>
<dbReference type="Gene3D" id="3.40.50.2000">
    <property type="entry name" value="Glycogen Phosphorylase B"/>
    <property type="match status" value="1"/>
</dbReference>
<dbReference type="InterPro" id="IPR058980">
    <property type="entry name" value="Glyco_transf_N"/>
</dbReference>
<dbReference type="FunFam" id="3.40.50.2000:FF:000103">
    <property type="entry name" value="Glycosyltransferase"/>
    <property type="match status" value="1"/>
</dbReference>
<sequence length="370" mass="40768">MGSDHHHHIVMLPFMALGHLIPFLELAKQIKQRTTGFTITIASTSLNIQYLQSTISSSSSISSSSGESTIDFAVLPFNSSDYGLPPNTENTENVPLTEIGEFFSASLNLEAPVRKLIADITAREGTAPLCIISDPFFGWATNVAESLNTVNITFTTGGAYGTLAYISLWLHLPHFHTDSEEFTVLGFPERCRFHRSQLHPFMRAANGKDLWSRFFQPQISLSLKSSGWLTNTAEEIEPFGMEIFRNYIKLPLWSIGPLLPQSALKKSSSTSVIIPVNSFLVATVAFLILDSSIVIKEAILVLHLILHVALMVGSTQRCPKVAIEVLTMGSMVSSKENALFYLVVRQLLGLTILISRLDPISRLVLATFSI</sequence>
<dbReference type="PANTHER" id="PTHR48047:SF107">
    <property type="entry name" value="UDP-GLYCOSYLTRANSFERASE 92A1-LIKE"/>
    <property type="match status" value="1"/>
</dbReference>
<keyword evidence="4" id="KW-0732">Signal</keyword>
<dbReference type="SUPFAM" id="SSF53756">
    <property type="entry name" value="UDP-Glycosyltransferase/glycogen phosphorylase"/>
    <property type="match status" value="1"/>
</dbReference>
<protein>
    <recommendedName>
        <fullName evidence="5">Glycosyltransferase N-terminal domain-containing protein</fullName>
    </recommendedName>
</protein>
<evidence type="ECO:0000256" key="3">
    <source>
        <dbReference type="ARBA" id="ARBA00022679"/>
    </source>
</evidence>
<evidence type="ECO:0000256" key="4">
    <source>
        <dbReference type="SAM" id="SignalP"/>
    </source>
</evidence>
<feature type="signal peptide" evidence="4">
    <location>
        <begin position="1"/>
        <end position="27"/>
    </location>
</feature>
<name>A0A978V246_ZIZJJ</name>
<keyword evidence="2" id="KW-0328">Glycosyltransferase</keyword>
<dbReference type="PANTHER" id="PTHR48047">
    <property type="entry name" value="GLYCOSYLTRANSFERASE"/>
    <property type="match status" value="1"/>
</dbReference>
<gene>
    <name evidence="6" type="ORF">FEM48_Zijuj07G0032200</name>
</gene>
<comment type="caution">
    <text evidence="6">The sequence shown here is derived from an EMBL/GenBank/DDBJ whole genome shotgun (WGS) entry which is preliminary data.</text>
</comment>
<keyword evidence="3" id="KW-0808">Transferase</keyword>
<dbReference type="EMBL" id="JAEACU010000007">
    <property type="protein sequence ID" value="KAH7521429.1"/>
    <property type="molecule type" value="Genomic_DNA"/>
</dbReference>
<feature type="domain" description="Glycosyltransferase N-terminal" evidence="5">
    <location>
        <begin position="9"/>
        <end position="260"/>
    </location>
</feature>
<organism evidence="6 7">
    <name type="scientific">Ziziphus jujuba var. spinosa</name>
    <dbReference type="NCBI Taxonomy" id="714518"/>
    <lineage>
        <taxon>Eukaryota</taxon>
        <taxon>Viridiplantae</taxon>
        <taxon>Streptophyta</taxon>
        <taxon>Embryophyta</taxon>
        <taxon>Tracheophyta</taxon>
        <taxon>Spermatophyta</taxon>
        <taxon>Magnoliopsida</taxon>
        <taxon>eudicotyledons</taxon>
        <taxon>Gunneridae</taxon>
        <taxon>Pentapetalae</taxon>
        <taxon>rosids</taxon>
        <taxon>fabids</taxon>
        <taxon>Rosales</taxon>
        <taxon>Rhamnaceae</taxon>
        <taxon>Paliureae</taxon>
        <taxon>Ziziphus</taxon>
    </lineage>
</organism>
<evidence type="ECO:0000313" key="6">
    <source>
        <dbReference type="EMBL" id="KAH7521429.1"/>
    </source>
</evidence>
<comment type="similarity">
    <text evidence="1">Belongs to the UDP-glycosyltransferase family.</text>
</comment>